<accession>A0A3G1KMV7</accession>
<dbReference type="OrthoDB" id="2656156at2"/>
<dbReference type="KEGG" id="fwa:DCMF_02125"/>
<feature type="chain" id="PRO_5018145978" description="Copper amine oxidase-like N-terminal domain-containing protein" evidence="1">
    <location>
        <begin position="23"/>
        <end position="390"/>
    </location>
</feature>
<dbReference type="EMBL" id="CP017634">
    <property type="protein sequence ID" value="ATW23750.1"/>
    <property type="molecule type" value="Genomic_DNA"/>
</dbReference>
<feature type="signal peptide" evidence="1">
    <location>
        <begin position="1"/>
        <end position="22"/>
    </location>
</feature>
<name>A0A3G1KMV7_FORW1</name>
<organism evidence="2 3">
    <name type="scientific">Formimonas warabiya</name>
    <dbReference type="NCBI Taxonomy" id="1761012"/>
    <lineage>
        <taxon>Bacteria</taxon>
        <taxon>Bacillati</taxon>
        <taxon>Bacillota</taxon>
        <taxon>Clostridia</taxon>
        <taxon>Eubacteriales</taxon>
        <taxon>Peptococcaceae</taxon>
        <taxon>Candidatus Formimonas</taxon>
    </lineage>
</organism>
<dbReference type="SUPFAM" id="SSF69304">
    <property type="entry name" value="Tricorn protease N-terminal domain"/>
    <property type="match status" value="1"/>
</dbReference>
<evidence type="ECO:0000256" key="1">
    <source>
        <dbReference type="SAM" id="SignalP"/>
    </source>
</evidence>
<evidence type="ECO:0008006" key="4">
    <source>
        <dbReference type="Google" id="ProtNLM"/>
    </source>
</evidence>
<gene>
    <name evidence="2" type="ORF">DCMF_02125</name>
</gene>
<protein>
    <recommendedName>
        <fullName evidence="4">Copper amine oxidase-like N-terminal domain-containing protein</fullName>
    </recommendedName>
</protein>
<reference evidence="2 3" key="1">
    <citation type="submission" date="2016-10" db="EMBL/GenBank/DDBJ databases">
        <title>Complete Genome Sequence of Peptococcaceae strain DCMF.</title>
        <authorList>
            <person name="Edwards R.J."/>
            <person name="Holland S.I."/>
            <person name="Deshpande N.P."/>
            <person name="Wong Y.K."/>
            <person name="Ertan H."/>
            <person name="Manefield M."/>
            <person name="Russell T.L."/>
            <person name="Lee M.J."/>
        </authorList>
    </citation>
    <scope>NUCLEOTIDE SEQUENCE [LARGE SCALE GENOMIC DNA]</scope>
    <source>
        <strain evidence="2 3">DCMF</strain>
    </source>
</reference>
<dbReference type="RefSeq" id="WP_148132913.1">
    <property type="nucleotide sequence ID" value="NZ_CP017634.1"/>
</dbReference>
<keyword evidence="3" id="KW-1185">Reference proteome</keyword>
<dbReference type="AlphaFoldDB" id="A0A3G1KMV7"/>
<proteinExistence type="predicted"/>
<evidence type="ECO:0000313" key="3">
    <source>
        <dbReference type="Proteomes" id="UP000323521"/>
    </source>
</evidence>
<keyword evidence="1" id="KW-0732">Signal</keyword>
<dbReference type="Proteomes" id="UP000323521">
    <property type="component" value="Chromosome"/>
</dbReference>
<sequence length="390" mass="46102">MFFKKMLLILFMVMLFPAASFAADWNDYWVSGWHDDNSGYDIYNLSPANEKVKDRTVIMHNLGQNEWVRLEEGVQSLWQPYDGKLPGAWVMEKGKEFNPYENYNYDIKNNRLILGEQYHISPDEKWGIQQNDYYELVKLGNIFIYNHGSIEAAPSKTKSYLLKNLENGTIEEWLKTENSTWYYWLPDSTVLLCTYSQNEKQNVISIFDPKTKKFEKVVSGSLYAYDREKNRILFVKNEPMRKTWVMDLSTRIEKREINTASFYPSPVTLPKVPLPPKDLNIDSLKVVTPERVTRYEHEIRMGDQIIPVPYIFERENKEFIPLRPLIETLGIKVNIKQLGSYVKEYQVSYQGNKFTLLEEEFINYKWKLFVTTDVLKKMGLPEFTINQFKN</sequence>
<evidence type="ECO:0000313" key="2">
    <source>
        <dbReference type="EMBL" id="ATW23750.1"/>
    </source>
</evidence>